<gene>
    <name evidence="2" type="ORF">POM88_052645</name>
</gene>
<name>A0AAD8GPV1_9APIA</name>
<sequence length="310" mass="36251">MKKIDSGKRVRPTTEKDDNPWKKESTDPVSDRDDRDGFAENKRVISVEEEEDDTPFKRMRREEKKVFVVKPITYYKKDSEESESGEEEESNSESEDEISDPRSNYDWDGFSENEYCQDQEESDEDIIRDRKEKDHGYNIVLKQGRTITNPRRPQKTYIPRSSKHCHSVLYHLDQPLVVFAKLALARYNAIQGKNYEYYALVKAYNIVVGGFVFWIRFKAFLTAQDPIDFEAVVYQGIPDKPKSGQKRRDCEAYNIVVGGFVFWIRFKALLRGQDPIDFEAVVYQGIPAKPKPGQKRRDCEVDIKFVYPLP</sequence>
<feature type="compositionally biased region" description="Basic and acidic residues" evidence="1">
    <location>
        <begin position="1"/>
        <end position="46"/>
    </location>
</feature>
<evidence type="ECO:0000256" key="1">
    <source>
        <dbReference type="SAM" id="MobiDB-lite"/>
    </source>
</evidence>
<accession>A0AAD8GPV1</accession>
<feature type="compositionally biased region" description="Basic and acidic residues" evidence="1">
    <location>
        <begin position="54"/>
        <end position="66"/>
    </location>
</feature>
<feature type="compositionally biased region" description="Acidic residues" evidence="1">
    <location>
        <begin position="109"/>
        <end position="124"/>
    </location>
</feature>
<dbReference type="AlphaFoldDB" id="A0AAD8GPV1"/>
<comment type="caution">
    <text evidence="2">The sequence shown here is derived from an EMBL/GenBank/DDBJ whole genome shotgun (WGS) entry which is preliminary data.</text>
</comment>
<dbReference type="EMBL" id="JAUIZM010000014">
    <property type="protein sequence ID" value="KAK1352807.1"/>
    <property type="molecule type" value="Genomic_DNA"/>
</dbReference>
<evidence type="ECO:0000313" key="2">
    <source>
        <dbReference type="EMBL" id="KAK1352807.1"/>
    </source>
</evidence>
<keyword evidence="3" id="KW-1185">Reference proteome</keyword>
<evidence type="ECO:0000313" key="3">
    <source>
        <dbReference type="Proteomes" id="UP001237642"/>
    </source>
</evidence>
<protein>
    <submittedName>
        <fullName evidence="2">Uncharacterized protein</fullName>
    </submittedName>
</protein>
<reference evidence="2" key="1">
    <citation type="submission" date="2023-02" db="EMBL/GenBank/DDBJ databases">
        <title>Genome of toxic invasive species Heracleum sosnowskyi carries increased number of genes despite the absence of recent whole-genome duplications.</title>
        <authorList>
            <person name="Schelkunov M."/>
            <person name="Shtratnikova V."/>
            <person name="Makarenko M."/>
            <person name="Klepikova A."/>
            <person name="Omelchenko D."/>
            <person name="Novikova G."/>
            <person name="Obukhova E."/>
            <person name="Bogdanov V."/>
            <person name="Penin A."/>
            <person name="Logacheva M."/>
        </authorList>
    </citation>
    <scope>NUCLEOTIDE SEQUENCE</scope>
    <source>
        <strain evidence="2">Hsosn_3</strain>
        <tissue evidence="2">Leaf</tissue>
    </source>
</reference>
<proteinExistence type="predicted"/>
<reference evidence="2" key="2">
    <citation type="submission" date="2023-05" db="EMBL/GenBank/DDBJ databases">
        <authorList>
            <person name="Schelkunov M.I."/>
        </authorList>
    </citation>
    <scope>NUCLEOTIDE SEQUENCE</scope>
    <source>
        <strain evidence="2">Hsosn_3</strain>
        <tissue evidence="2">Leaf</tissue>
    </source>
</reference>
<feature type="compositionally biased region" description="Acidic residues" evidence="1">
    <location>
        <begin position="80"/>
        <end position="98"/>
    </location>
</feature>
<feature type="region of interest" description="Disordered" evidence="1">
    <location>
        <begin position="1"/>
        <end position="124"/>
    </location>
</feature>
<organism evidence="2 3">
    <name type="scientific">Heracleum sosnowskyi</name>
    <dbReference type="NCBI Taxonomy" id="360622"/>
    <lineage>
        <taxon>Eukaryota</taxon>
        <taxon>Viridiplantae</taxon>
        <taxon>Streptophyta</taxon>
        <taxon>Embryophyta</taxon>
        <taxon>Tracheophyta</taxon>
        <taxon>Spermatophyta</taxon>
        <taxon>Magnoliopsida</taxon>
        <taxon>eudicotyledons</taxon>
        <taxon>Gunneridae</taxon>
        <taxon>Pentapetalae</taxon>
        <taxon>asterids</taxon>
        <taxon>campanulids</taxon>
        <taxon>Apiales</taxon>
        <taxon>Apiaceae</taxon>
        <taxon>Apioideae</taxon>
        <taxon>apioid superclade</taxon>
        <taxon>Tordylieae</taxon>
        <taxon>Tordyliinae</taxon>
        <taxon>Heracleum</taxon>
    </lineage>
</organism>
<dbReference type="Proteomes" id="UP001237642">
    <property type="component" value="Unassembled WGS sequence"/>
</dbReference>